<dbReference type="KEGG" id="sgy:Sgly_2046"/>
<sequence>MSEKQINNQCYEKNIWQMYRQGQVDEQLAWKMEEHLLVCGKCLEIYLQTMQASLLTPNSSDHSADCRLSPDFTDKVMNLIAPDIRQQQRRTKDNLFLYYCAVAGIALLFWAGGLFNGLSGVFSGDIQIFQIAGGDRDHVVAERWEDKIIRPGWTERVFEQRPSLMEQLRKKKE</sequence>
<dbReference type="STRING" id="645991.Sgly_2046"/>
<dbReference type="eggNOG" id="ENOG5033CFD">
    <property type="taxonomic scope" value="Bacteria"/>
</dbReference>
<reference evidence="2 3" key="1">
    <citation type="journal article" date="2011" name="Stand. Genomic Sci.">
        <title>Complete genome sequence of Syntrophobotulus glycolicus type strain (FlGlyR).</title>
        <authorList>
            <person name="Han C."/>
            <person name="Mwirichia R."/>
            <person name="Chertkov O."/>
            <person name="Held B."/>
            <person name="Lapidus A."/>
            <person name="Nolan M."/>
            <person name="Lucas S."/>
            <person name="Hammon N."/>
            <person name="Deshpande S."/>
            <person name="Cheng J.F."/>
            <person name="Tapia R."/>
            <person name="Goodwin L."/>
            <person name="Pitluck S."/>
            <person name="Huntemann M."/>
            <person name="Liolios K."/>
            <person name="Ivanova N."/>
            <person name="Pagani I."/>
            <person name="Mavromatis K."/>
            <person name="Ovchinikova G."/>
            <person name="Pati A."/>
            <person name="Chen A."/>
            <person name="Palaniappan K."/>
            <person name="Land M."/>
            <person name="Hauser L."/>
            <person name="Brambilla E.M."/>
            <person name="Rohde M."/>
            <person name="Spring S."/>
            <person name="Sikorski J."/>
            <person name="Goker M."/>
            <person name="Woyke T."/>
            <person name="Bristow J."/>
            <person name="Eisen J.A."/>
            <person name="Markowitz V."/>
            <person name="Hugenholtz P."/>
            <person name="Kyrpides N.C."/>
            <person name="Klenk H.P."/>
            <person name="Detter J.C."/>
        </authorList>
    </citation>
    <scope>NUCLEOTIDE SEQUENCE [LARGE SCALE GENOMIC DNA]</scope>
    <source>
        <strain evidence="3">DSM 8271 / FlGlyR</strain>
    </source>
</reference>
<keyword evidence="3" id="KW-1185">Reference proteome</keyword>
<dbReference type="Proteomes" id="UP000007488">
    <property type="component" value="Chromosome"/>
</dbReference>
<dbReference type="HOGENOM" id="CLU_1546815_0_0_9"/>
<dbReference type="AlphaFoldDB" id="F0T1J8"/>
<keyword evidence="1" id="KW-0812">Transmembrane</keyword>
<evidence type="ECO:0000313" key="3">
    <source>
        <dbReference type="Proteomes" id="UP000007488"/>
    </source>
</evidence>
<evidence type="ECO:0008006" key="4">
    <source>
        <dbReference type="Google" id="ProtNLM"/>
    </source>
</evidence>
<organism evidence="2 3">
    <name type="scientific">Syntrophobotulus glycolicus (strain DSM 8271 / FlGlyR)</name>
    <dbReference type="NCBI Taxonomy" id="645991"/>
    <lineage>
        <taxon>Bacteria</taxon>
        <taxon>Bacillati</taxon>
        <taxon>Bacillota</taxon>
        <taxon>Clostridia</taxon>
        <taxon>Eubacteriales</taxon>
        <taxon>Desulfitobacteriaceae</taxon>
        <taxon>Syntrophobotulus</taxon>
    </lineage>
</organism>
<dbReference type="RefSeq" id="WP_013625206.1">
    <property type="nucleotide sequence ID" value="NC_015172.1"/>
</dbReference>
<reference evidence="3" key="2">
    <citation type="submission" date="2011-02" db="EMBL/GenBank/DDBJ databases">
        <title>The complete genome of Syntrophobotulus glycolicus DSM 8271.</title>
        <authorList>
            <person name="Lucas S."/>
            <person name="Copeland A."/>
            <person name="Lapidus A."/>
            <person name="Bruce D."/>
            <person name="Goodwin L."/>
            <person name="Pitluck S."/>
            <person name="Kyrpides N."/>
            <person name="Mavromatis K."/>
            <person name="Pagani I."/>
            <person name="Ivanova N."/>
            <person name="Mikhailova N."/>
            <person name="Chertkov O."/>
            <person name="Held B."/>
            <person name="Detter J.C."/>
            <person name="Tapia R."/>
            <person name="Han C."/>
            <person name="Land M."/>
            <person name="Hauser L."/>
            <person name="Markowitz V."/>
            <person name="Cheng J.-F."/>
            <person name="Hugenholtz P."/>
            <person name="Woyke T."/>
            <person name="Wu D."/>
            <person name="Spring S."/>
            <person name="Schroeder M."/>
            <person name="Brambilla E."/>
            <person name="Klenk H.-P."/>
            <person name="Eisen J.A."/>
        </authorList>
    </citation>
    <scope>NUCLEOTIDE SEQUENCE [LARGE SCALE GENOMIC DNA]</scope>
    <source>
        <strain evidence="3">DSM 8271 / FlGlyR</strain>
    </source>
</reference>
<evidence type="ECO:0000313" key="2">
    <source>
        <dbReference type="EMBL" id="ADY56339.1"/>
    </source>
</evidence>
<dbReference type="OrthoDB" id="1955013at2"/>
<name>F0T1J8_SYNGF</name>
<keyword evidence="1" id="KW-1133">Transmembrane helix</keyword>
<dbReference type="EMBL" id="CP002547">
    <property type="protein sequence ID" value="ADY56339.1"/>
    <property type="molecule type" value="Genomic_DNA"/>
</dbReference>
<keyword evidence="1" id="KW-0472">Membrane</keyword>
<accession>F0T1J8</accession>
<proteinExistence type="predicted"/>
<feature type="transmembrane region" description="Helical" evidence="1">
    <location>
        <begin position="95"/>
        <end position="115"/>
    </location>
</feature>
<gene>
    <name evidence="2" type="ordered locus">Sgly_2046</name>
</gene>
<protein>
    <recommendedName>
        <fullName evidence="4">Zinc-finger domain-containing protein</fullName>
    </recommendedName>
</protein>
<evidence type="ECO:0000256" key="1">
    <source>
        <dbReference type="SAM" id="Phobius"/>
    </source>
</evidence>